<dbReference type="AlphaFoldDB" id="A0A0H3ZRG6"/>
<protein>
    <submittedName>
        <fullName evidence="1">Uncharacterized protein</fullName>
    </submittedName>
</protein>
<dbReference type="EMBL" id="KP795522">
    <property type="protein sequence ID" value="AKN37037.1"/>
    <property type="molecule type" value="Genomic_DNA"/>
</dbReference>
<name>A0A0H3ZRG6_9VIBR</name>
<proteinExistence type="predicted"/>
<reference evidence="1" key="1">
    <citation type="journal article" date="2015" name="MBio">
        <title>Eco-Evolutionary Dynamics of Episomes among Ecologically Cohesive Bacterial Populations.</title>
        <authorList>
            <person name="Xue H."/>
            <person name="Cordero O.X."/>
            <person name="Camas F.M."/>
            <person name="Trimble W."/>
            <person name="Meyer F."/>
            <person name="Guglielmini J."/>
            <person name="Rocha E.P."/>
            <person name="Polz M.F."/>
        </authorList>
    </citation>
    <scope>NUCLEOTIDE SEQUENCE</scope>
    <source>
        <strain evidence="1">FF_61</strain>
    </source>
</reference>
<accession>A0A0H3ZRG6</accession>
<organism evidence="1">
    <name type="scientific">Vibrio cyclitrophicus</name>
    <dbReference type="NCBI Taxonomy" id="47951"/>
    <lineage>
        <taxon>Bacteria</taxon>
        <taxon>Pseudomonadati</taxon>
        <taxon>Pseudomonadota</taxon>
        <taxon>Gammaproteobacteria</taxon>
        <taxon>Vibrionales</taxon>
        <taxon>Vibrionaceae</taxon>
        <taxon>Vibrio</taxon>
    </lineage>
</organism>
<evidence type="ECO:0000313" key="1">
    <source>
        <dbReference type="EMBL" id="AKN37037.1"/>
    </source>
</evidence>
<sequence>MESAPQSQVFDAKLAEHFNAVFVFGLERDCDALRQRLGIEEMDEISFDQQVQGWSDALLSVSV</sequence>